<dbReference type="InterPro" id="IPR000160">
    <property type="entry name" value="GGDEF_dom"/>
</dbReference>
<comment type="caution">
    <text evidence="5">The sequence shown here is derived from an EMBL/GenBank/DDBJ whole genome shotgun (WGS) entry which is preliminary data.</text>
</comment>
<proteinExistence type="predicted"/>
<dbReference type="Gene3D" id="3.20.20.450">
    <property type="entry name" value="EAL domain"/>
    <property type="match status" value="1"/>
</dbReference>
<dbReference type="CDD" id="cd01949">
    <property type="entry name" value="GGDEF"/>
    <property type="match status" value="1"/>
</dbReference>
<dbReference type="PANTHER" id="PTHR44757">
    <property type="entry name" value="DIGUANYLATE CYCLASE DGCP"/>
    <property type="match status" value="1"/>
</dbReference>
<dbReference type="SUPFAM" id="SSF141868">
    <property type="entry name" value="EAL domain-like"/>
    <property type="match status" value="1"/>
</dbReference>
<reference evidence="5 6" key="1">
    <citation type="submission" date="2021-01" db="EMBL/GenBank/DDBJ databases">
        <title>Whole genome shotgun sequence of Actinoplanes durhamensis NBRC 14914.</title>
        <authorList>
            <person name="Komaki H."/>
            <person name="Tamura T."/>
        </authorList>
    </citation>
    <scope>NUCLEOTIDE SEQUENCE [LARGE SCALE GENOMIC DNA]</scope>
    <source>
        <strain evidence="5 6">NBRC 14914</strain>
    </source>
</reference>
<feature type="transmembrane region" description="Helical" evidence="2">
    <location>
        <begin position="82"/>
        <end position="115"/>
    </location>
</feature>
<dbReference type="Gene3D" id="3.30.70.270">
    <property type="match status" value="1"/>
</dbReference>
<name>A0ABQ3YN98_9ACTN</name>
<dbReference type="PANTHER" id="PTHR44757:SF2">
    <property type="entry name" value="BIOFILM ARCHITECTURE MAINTENANCE PROTEIN MBAA"/>
    <property type="match status" value="1"/>
</dbReference>
<evidence type="ECO:0000256" key="2">
    <source>
        <dbReference type="SAM" id="Phobius"/>
    </source>
</evidence>
<keyword evidence="6" id="KW-1185">Reference proteome</keyword>
<feature type="region of interest" description="Disordered" evidence="1">
    <location>
        <begin position="1"/>
        <end position="20"/>
    </location>
</feature>
<dbReference type="NCBIfam" id="TIGR00254">
    <property type="entry name" value="GGDEF"/>
    <property type="match status" value="1"/>
</dbReference>
<evidence type="ECO:0000256" key="1">
    <source>
        <dbReference type="SAM" id="MobiDB-lite"/>
    </source>
</evidence>
<dbReference type="InterPro" id="IPR043128">
    <property type="entry name" value="Rev_trsase/Diguanyl_cyclase"/>
</dbReference>
<sequence>MDDARGRGRVAGGRAESGPTSVGRRRALLVTVVLTVVVDLVLWGCAPGTFAALPGAFWLMAALAVVVDARPYVLADRRSSSVILPSICFTFAIALAWGIVPALAVQLAAVTVAGVRMRQPARRTLHLAVQHSVAIGAAAVVAAVVSLRIGPRPDWDDALLTVAAAAAWILARYGLAALVARAGSHRRRRQARKQGVEVLATGALLLLGPVVLATAQVGLAFVPLVLLALHAVHRMVRSAGESERAARVDALTGLPNRRALQSSVGEGGRERALLLLDLDRFRAVNDALGHRVGDRLLVEVGRRLSDVVPAHDLVVRLGGDEFAVLANRVDGAPEARRIAYHLAEALNRPFALDGLPIDVTASIGIALQNAPDDDCATLLREAEVAMYDAKQRGDQVAVYGPDAAHHSPDRLALLADLRRALREDSPDDGIMIFYQPQIAIATGEVVGVEALLRWHHPERGLVGPEELIRVAEPTPVMRLLTGRVLQNVVAQLATWREAGTPLRAAVNVSARDLHAGGIADRVDELLNKYDVPADLLQLEITESALMADPHRVLNTITRLDRMGIAISLDDFGTGYSSLQHLRRLPLAEVKIDRSFVLGMATDRGDAAIVRSVIDLAEALGLRAVAEGVEDERTWRLLAAAGCHAAQGWFHARPMPPADLANWLARYRPIRPGPPPLALPSPTP</sequence>
<feature type="domain" description="EAL" evidence="3">
    <location>
        <begin position="410"/>
        <end position="667"/>
    </location>
</feature>
<dbReference type="Pfam" id="PF00990">
    <property type="entry name" value="GGDEF"/>
    <property type="match status" value="1"/>
</dbReference>
<evidence type="ECO:0000313" key="5">
    <source>
        <dbReference type="EMBL" id="GID99054.1"/>
    </source>
</evidence>
<feature type="transmembrane region" description="Helical" evidence="2">
    <location>
        <begin position="50"/>
        <end position="70"/>
    </location>
</feature>
<dbReference type="InterPro" id="IPR035919">
    <property type="entry name" value="EAL_sf"/>
</dbReference>
<dbReference type="Pfam" id="PF00563">
    <property type="entry name" value="EAL"/>
    <property type="match status" value="1"/>
</dbReference>
<dbReference type="Proteomes" id="UP000637628">
    <property type="component" value="Unassembled WGS sequence"/>
</dbReference>
<evidence type="ECO:0000259" key="3">
    <source>
        <dbReference type="PROSITE" id="PS50883"/>
    </source>
</evidence>
<feature type="transmembrane region" description="Helical" evidence="2">
    <location>
        <begin position="127"/>
        <end position="147"/>
    </location>
</feature>
<dbReference type="PROSITE" id="PS50883">
    <property type="entry name" value="EAL"/>
    <property type="match status" value="1"/>
</dbReference>
<dbReference type="InterPro" id="IPR052155">
    <property type="entry name" value="Biofilm_reg_signaling"/>
</dbReference>
<gene>
    <name evidence="5" type="ORF">Adu01nite_04050</name>
</gene>
<accession>A0ABQ3YN98</accession>
<dbReference type="SUPFAM" id="SSF55073">
    <property type="entry name" value="Nucleotide cyclase"/>
    <property type="match status" value="1"/>
</dbReference>
<feature type="domain" description="GGDEF" evidence="4">
    <location>
        <begin position="269"/>
        <end position="401"/>
    </location>
</feature>
<evidence type="ECO:0000259" key="4">
    <source>
        <dbReference type="PROSITE" id="PS50887"/>
    </source>
</evidence>
<dbReference type="SMART" id="SM00052">
    <property type="entry name" value="EAL"/>
    <property type="match status" value="1"/>
</dbReference>
<keyword evidence="2" id="KW-0472">Membrane</keyword>
<evidence type="ECO:0000313" key="6">
    <source>
        <dbReference type="Proteomes" id="UP000637628"/>
    </source>
</evidence>
<dbReference type="SMART" id="SM00267">
    <property type="entry name" value="GGDEF"/>
    <property type="match status" value="1"/>
</dbReference>
<dbReference type="PROSITE" id="PS50887">
    <property type="entry name" value="GGDEF"/>
    <property type="match status" value="1"/>
</dbReference>
<dbReference type="InterPro" id="IPR001633">
    <property type="entry name" value="EAL_dom"/>
</dbReference>
<keyword evidence="2" id="KW-0812">Transmembrane</keyword>
<feature type="transmembrane region" description="Helical" evidence="2">
    <location>
        <begin position="203"/>
        <end position="229"/>
    </location>
</feature>
<feature type="transmembrane region" description="Helical" evidence="2">
    <location>
        <begin position="159"/>
        <end position="182"/>
    </location>
</feature>
<keyword evidence="2" id="KW-1133">Transmembrane helix</keyword>
<dbReference type="CDD" id="cd01948">
    <property type="entry name" value="EAL"/>
    <property type="match status" value="1"/>
</dbReference>
<protein>
    <submittedName>
        <fullName evidence="5">GGDEF-domain containing protein</fullName>
    </submittedName>
</protein>
<dbReference type="EMBL" id="BOML01000005">
    <property type="protein sequence ID" value="GID99054.1"/>
    <property type="molecule type" value="Genomic_DNA"/>
</dbReference>
<dbReference type="InterPro" id="IPR029787">
    <property type="entry name" value="Nucleotide_cyclase"/>
</dbReference>
<organism evidence="5 6">
    <name type="scientific">Paractinoplanes durhamensis</name>
    <dbReference type="NCBI Taxonomy" id="113563"/>
    <lineage>
        <taxon>Bacteria</taxon>
        <taxon>Bacillati</taxon>
        <taxon>Actinomycetota</taxon>
        <taxon>Actinomycetes</taxon>
        <taxon>Micromonosporales</taxon>
        <taxon>Micromonosporaceae</taxon>
        <taxon>Paractinoplanes</taxon>
    </lineage>
</organism>